<gene>
    <name evidence="1" type="ORF">SAMN05216225_102110</name>
</gene>
<dbReference type="Pfam" id="PF10803">
    <property type="entry name" value="GerPB"/>
    <property type="match status" value="1"/>
</dbReference>
<dbReference type="InterPro" id="IPR024255">
    <property type="entry name" value="GerPB"/>
</dbReference>
<dbReference type="Proteomes" id="UP000183988">
    <property type="component" value="Unassembled WGS sequence"/>
</dbReference>
<protein>
    <submittedName>
        <fullName evidence="1">Spore germination protein PB</fullName>
    </submittedName>
</protein>
<proteinExistence type="predicted"/>
<keyword evidence="2" id="KW-1185">Reference proteome</keyword>
<accession>A0A1M5I2K0</accession>
<dbReference type="EMBL" id="FQVW01000021">
    <property type="protein sequence ID" value="SHG22213.1"/>
    <property type="molecule type" value="Genomic_DNA"/>
</dbReference>
<name>A0A1M5I2K0_9BACI</name>
<organism evidence="1 2">
    <name type="scientific">Ornithinibacillus halophilus</name>
    <dbReference type="NCBI Taxonomy" id="930117"/>
    <lineage>
        <taxon>Bacteria</taxon>
        <taxon>Bacillati</taxon>
        <taxon>Bacillota</taxon>
        <taxon>Bacilli</taxon>
        <taxon>Bacillales</taxon>
        <taxon>Bacillaceae</taxon>
        <taxon>Ornithinibacillus</taxon>
    </lineage>
</organism>
<dbReference type="STRING" id="930117.SAMN05216225_102110"/>
<dbReference type="RefSeq" id="WP_072890447.1">
    <property type="nucleotide sequence ID" value="NZ_FQVW01000021.1"/>
</dbReference>
<dbReference type="AlphaFoldDB" id="A0A1M5I2K0"/>
<sequence>MNITVNQTIAIHMLKVGSITNSSVLQIGTTGSIQAHTELQNTGGFTETAQEAEAIGAEVPPVITLTQPLR</sequence>
<reference evidence="1 2" key="1">
    <citation type="submission" date="2016-11" db="EMBL/GenBank/DDBJ databases">
        <authorList>
            <person name="Jaros S."/>
            <person name="Januszkiewicz K."/>
            <person name="Wedrychowicz H."/>
        </authorList>
    </citation>
    <scope>NUCLEOTIDE SEQUENCE [LARGE SCALE GENOMIC DNA]</scope>
    <source>
        <strain evidence="1 2">IBRC-M 10683</strain>
    </source>
</reference>
<evidence type="ECO:0000313" key="1">
    <source>
        <dbReference type="EMBL" id="SHG22213.1"/>
    </source>
</evidence>
<dbReference type="OrthoDB" id="2971631at2"/>
<evidence type="ECO:0000313" key="2">
    <source>
        <dbReference type="Proteomes" id="UP000183988"/>
    </source>
</evidence>